<dbReference type="SUPFAM" id="SSF109854">
    <property type="entry name" value="DinB/YfiT-like putative metalloenzymes"/>
    <property type="match status" value="1"/>
</dbReference>
<dbReference type="NCBIfam" id="TIGR03083">
    <property type="entry name" value="maleylpyruvate isomerase family mycothiol-dependent enzyme"/>
    <property type="match status" value="1"/>
</dbReference>
<dbReference type="InterPro" id="IPR034660">
    <property type="entry name" value="DinB/YfiT-like"/>
</dbReference>
<evidence type="ECO:0000313" key="2">
    <source>
        <dbReference type="EMBL" id="SHN38899.1"/>
    </source>
</evidence>
<feature type="domain" description="Mycothiol-dependent maleylpyruvate isomerase metal-binding" evidence="1">
    <location>
        <begin position="58"/>
        <end position="191"/>
    </location>
</feature>
<organism evidence="2 3">
    <name type="scientific">Cryptosporangium aurantiacum</name>
    <dbReference type="NCBI Taxonomy" id="134849"/>
    <lineage>
        <taxon>Bacteria</taxon>
        <taxon>Bacillati</taxon>
        <taxon>Actinomycetota</taxon>
        <taxon>Actinomycetes</taxon>
        <taxon>Cryptosporangiales</taxon>
        <taxon>Cryptosporangiaceae</taxon>
        <taxon>Cryptosporangium</taxon>
    </lineage>
</organism>
<name>A0A1M7R2M5_9ACTN</name>
<dbReference type="AlphaFoldDB" id="A0A1M7R2M5"/>
<accession>A0A1M7R2M5</accession>
<dbReference type="GO" id="GO:0046872">
    <property type="term" value="F:metal ion binding"/>
    <property type="evidence" value="ECO:0007669"/>
    <property type="project" value="InterPro"/>
</dbReference>
<dbReference type="OrthoDB" id="4321761at2"/>
<dbReference type="STRING" id="134849.SAMN05443668_106158"/>
<evidence type="ECO:0000259" key="1">
    <source>
        <dbReference type="Pfam" id="PF11716"/>
    </source>
</evidence>
<keyword evidence="3" id="KW-1185">Reference proteome</keyword>
<dbReference type="InterPro" id="IPR017517">
    <property type="entry name" value="Maleyloyr_isom"/>
</dbReference>
<dbReference type="Pfam" id="PF11716">
    <property type="entry name" value="MDMPI_N"/>
    <property type="match status" value="1"/>
</dbReference>
<proteinExistence type="predicted"/>
<evidence type="ECO:0000313" key="3">
    <source>
        <dbReference type="Proteomes" id="UP000184440"/>
    </source>
</evidence>
<dbReference type="RefSeq" id="WP_073259462.1">
    <property type="nucleotide sequence ID" value="NZ_FRCS01000006.1"/>
</dbReference>
<reference evidence="2 3" key="1">
    <citation type="submission" date="2016-11" db="EMBL/GenBank/DDBJ databases">
        <authorList>
            <person name="Jaros S."/>
            <person name="Januszkiewicz K."/>
            <person name="Wedrychowicz H."/>
        </authorList>
    </citation>
    <scope>NUCLEOTIDE SEQUENCE [LARGE SCALE GENOMIC DNA]</scope>
    <source>
        <strain evidence="2 3">DSM 46144</strain>
    </source>
</reference>
<gene>
    <name evidence="2" type="ORF">SAMN05443668_106158</name>
</gene>
<sequence>MNDHLDADGSLRLLSDVAELAAERPAPRVRQGVLARIRALTAELPVPSEAPTAAEPYAAQVAGLDALLARAPEEQWRTPTVTGWDVAGLVAHLTAVDAIAAETLGLPIPPELGAGPDVELRTQVVQRAYADRPPADLHRAWRGQAITLLRWASANADRLETTVPYFGLPLTRAEVLADRGVETWIHAEDVRTAWGTSLLPPTGAQVSVLTGAGMRVLATVWGGLNVSDGVLVHLTGAGGGDWLLDPGGTAAPAGHGPFGAEISLDALEFCYLVVGRRSADDVAHAADGDRALAASVLTTAALLARL</sequence>
<dbReference type="Proteomes" id="UP000184440">
    <property type="component" value="Unassembled WGS sequence"/>
</dbReference>
<dbReference type="Gene3D" id="1.20.120.450">
    <property type="entry name" value="dinb family like domain"/>
    <property type="match status" value="1"/>
</dbReference>
<dbReference type="EMBL" id="FRCS01000006">
    <property type="protein sequence ID" value="SHN38899.1"/>
    <property type="molecule type" value="Genomic_DNA"/>
</dbReference>
<protein>
    <submittedName>
        <fullName evidence="2">TIGR03083 family protein</fullName>
    </submittedName>
</protein>
<dbReference type="InterPro" id="IPR024344">
    <property type="entry name" value="MDMPI_metal-binding"/>
</dbReference>